<comment type="subcellular location">
    <subcellularLocation>
        <location evidence="1">Secreted</location>
    </subcellularLocation>
</comment>
<organism evidence="5 6">
    <name type="scientific">Microvirga aerophila</name>
    <dbReference type="NCBI Taxonomy" id="670291"/>
    <lineage>
        <taxon>Bacteria</taxon>
        <taxon>Pseudomonadati</taxon>
        <taxon>Pseudomonadota</taxon>
        <taxon>Alphaproteobacteria</taxon>
        <taxon>Hyphomicrobiales</taxon>
        <taxon>Methylobacteriaceae</taxon>
        <taxon>Microvirga</taxon>
    </lineage>
</organism>
<dbReference type="GO" id="GO:0007156">
    <property type="term" value="P:homophilic cell adhesion via plasma membrane adhesion molecules"/>
    <property type="evidence" value="ECO:0007669"/>
    <property type="project" value="InterPro"/>
</dbReference>
<comment type="caution">
    <text evidence="5">The sequence shown here is derived from an EMBL/GenBank/DDBJ whole genome shotgun (WGS) entry which is preliminary data.</text>
</comment>
<evidence type="ECO:0000256" key="2">
    <source>
        <dbReference type="ARBA" id="ARBA00022525"/>
    </source>
</evidence>
<gene>
    <name evidence="5" type="ORF">MAE02_12420</name>
</gene>
<evidence type="ECO:0000259" key="4">
    <source>
        <dbReference type="PROSITE" id="PS50268"/>
    </source>
</evidence>
<dbReference type="GO" id="GO:0005576">
    <property type="term" value="C:extracellular region"/>
    <property type="evidence" value="ECO:0007669"/>
    <property type="project" value="UniProtKB-SubCell"/>
</dbReference>
<dbReference type="RefSeq" id="WP_114185806.1">
    <property type="nucleotide sequence ID" value="NZ_BJYU01000012.1"/>
</dbReference>
<evidence type="ECO:0000313" key="5">
    <source>
        <dbReference type="EMBL" id="GEO13546.1"/>
    </source>
</evidence>
<feature type="domain" description="Cadherin" evidence="4">
    <location>
        <begin position="355"/>
        <end position="436"/>
    </location>
</feature>
<evidence type="ECO:0000256" key="1">
    <source>
        <dbReference type="ARBA" id="ARBA00004613"/>
    </source>
</evidence>
<dbReference type="InterPro" id="IPR018511">
    <property type="entry name" value="Hemolysin-typ_Ca-bd_CS"/>
</dbReference>
<dbReference type="PANTHER" id="PTHR38340">
    <property type="entry name" value="S-LAYER PROTEIN"/>
    <property type="match status" value="1"/>
</dbReference>
<dbReference type="GO" id="GO:0005509">
    <property type="term" value="F:calcium ion binding"/>
    <property type="evidence" value="ECO:0007669"/>
    <property type="project" value="InterPro"/>
</dbReference>
<dbReference type="Proteomes" id="UP000321085">
    <property type="component" value="Unassembled WGS sequence"/>
</dbReference>
<dbReference type="PROSITE" id="PS00330">
    <property type="entry name" value="HEMOLYSIN_CALCIUM"/>
    <property type="match status" value="1"/>
</dbReference>
<keyword evidence="2" id="KW-0964">Secreted</keyword>
<sequence length="631" mass="67017">MVTWTSYGQYTGTEYETSTSIYQQRFNADGTPNGAETRVNATLAGNQQNSSIMVTQDGGWVVTWQSFGRDAPFNYAIFQQRYGANGLPVGDEMQVNVGGYGEQLAPQALAIGGGSWIVTWESQAVFGQGYNIHQRQFTASSAEVLTSAVETATGTDGTDTLSVNAGGLNAGDIVDAKGGRDFLVMAEAGTLDVTAASFFGGFEVMRGSSGDDTIVVGKTALGGFDTFDGQGGTNVLRLVGGIGAQALNLSNKTIVRVNAIELADTERTHVVVTDKEVALLLRGPSSSKDSVTLSGGTFTAEQRTQLFNQGIETVNDASGTYTPPPPTDPKGPTDPTDPGRPANTAPSDIRLSGWTVQELAGTGTPVGSILATDPDGDRLSYELINTAEGRFKLAGNQLLVDNSFKLDHEQASTHTVTVRVRDTAGHVVDENYTVTVADWVSEVTTGTAGNDVIKGGYGNDRLSGKAGNDCLFGGVGHDTLRGEAGNDIVGGGEGRDQLYGSRGAGSRDAFLFDTRLTSKTVANRHKDVINDFGSRYDSIYLDDAAFGNATIARFLRGKGAALDKPIKMQSGFFKVGARAEDRDDYFIFNRSNKKLYWDADGSGRKAMVEIATLKLQSGEGTTLTYHDFYFV</sequence>
<dbReference type="SUPFAM" id="SSF51120">
    <property type="entry name" value="beta-Roll"/>
    <property type="match status" value="1"/>
</dbReference>
<dbReference type="EMBL" id="BJYU01000012">
    <property type="protein sequence ID" value="GEO13546.1"/>
    <property type="molecule type" value="Genomic_DNA"/>
</dbReference>
<evidence type="ECO:0000313" key="6">
    <source>
        <dbReference type="Proteomes" id="UP000321085"/>
    </source>
</evidence>
<dbReference type="InterPro" id="IPR015919">
    <property type="entry name" value="Cadherin-like_sf"/>
</dbReference>
<dbReference type="AlphaFoldDB" id="A0A512BNL3"/>
<keyword evidence="6" id="KW-1185">Reference proteome</keyword>
<dbReference type="PANTHER" id="PTHR38340:SF1">
    <property type="entry name" value="S-LAYER PROTEIN"/>
    <property type="match status" value="1"/>
</dbReference>
<dbReference type="InterPro" id="IPR011049">
    <property type="entry name" value="Serralysin-like_metalloprot_C"/>
</dbReference>
<protein>
    <recommendedName>
        <fullName evidence="4">Cadherin domain-containing protein</fullName>
    </recommendedName>
</protein>
<accession>A0A512BNL3</accession>
<dbReference type="InterPro" id="IPR050557">
    <property type="entry name" value="RTX_toxin/Mannuronan_C5-epim"/>
</dbReference>
<dbReference type="InterPro" id="IPR002126">
    <property type="entry name" value="Cadherin-like_dom"/>
</dbReference>
<feature type="region of interest" description="Disordered" evidence="3">
    <location>
        <begin position="314"/>
        <end position="350"/>
    </location>
</feature>
<dbReference type="GO" id="GO:0016020">
    <property type="term" value="C:membrane"/>
    <property type="evidence" value="ECO:0007669"/>
    <property type="project" value="InterPro"/>
</dbReference>
<dbReference type="OrthoDB" id="8017345at2"/>
<name>A0A512BNL3_9HYPH</name>
<evidence type="ECO:0000256" key="3">
    <source>
        <dbReference type="SAM" id="MobiDB-lite"/>
    </source>
</evidence>
<dbReference type="Pfam" id="PF00353">
    <property type="entry name" value="HemolysinCabind"/>
    <property type="match status" value="2"/>
</dbReference>
<dbReference type="PRINTS" id="PR00313">
    <property type="entry name" value="CABNDNGRPT"/>
</dbReference>
<dbReference type="SUPFAM" id="SSF49313">
    <property type="entry name" value="Cadherin-like"/>
    <property type="match status" value="1"/>
</dbReference>
<dbReference type="CDD" id="cd11304">
    <property type="entry name" value="Cadherin_repeat"/>
    <property type="match status" value="1"/>
</dbReference>
<reference evidence="5 6" key="1">
    <citation type="submission" date="2019-07" db="EMBL/GenBank/DDBJ databases">
        <title>Whole genome shotgun sequence of Microvirga aerophila NBRC 106136.</title>
        <authorList>
            <person name="Hosoyama A."/>
            <person name="Uohara A."/>
            <person name="Ohji S."/>
            <person name="Ichikawa N."/>
        </authorList>
    </citation>
    <scope>NUCLEOTIDE SEQUENCE [LARGE SCALE GENOMIC DNA]</scope>
    <source>
        <strain evidence="5 6">NBRC 106136</strain>
    </source>
</reference>
<dbReference type="PROSITE" id="PS50268">
    <property type="entry name" value="CADHERIN_2"/>
    <property type="match status" value="1"/>
</dbReference>
<dbReference type="InterPro" id="IPR001343">
    <property type="entry name" value="Hemolysn_Ca-bd"/>
</dbReference>
<dbReference type="Gene3D" id="2.150.10.10">
    <property type="entry name" value="Serralysin-like metalloprotease, C-terminal"/>
    <property type="match status" value="1"/>
</dbReference>
<proteinExistence type="predicted"/>